<accession>A0AA43TU50</accession>
<dbReference type="PRINTS" id="PR00984">
    <property type="entry name" value="TRNASYNTHILE"/>
</dbReference>
<evidence type="ECO:0000256" key="8">
    <source>
        <dbReference type="ARBA" id="ARBA00032665"/>
    </source>
</evidence>
<comment type="caution">
    <text evidence="14">The sequence shown here is derived from an EMBL/GenBank/DDBJ whole genome shotgun (WGS) entry which is preliminary data.</text>
</comment>
<dbReference type="InterPro" id="IPR002300">
    <property type="entry name" value="aa-tRNA-synth_Ia"/>
</dbReference>
<dbReference type="GO" id="GO:0005524">
    <property type="term" value="F:ATP binding"/>
    <property type="evidence" value="ECO:0007669"/>
    <property type="project" value="UniProtKB-KW"/>
</dbReference>
<evidence type="ECO:0000256" key="7">
    <source>
        <dbReference type="ARBA" id="ARBA00023146"/>
    </source>
</evidence>
<dbReference type="CDD" id="cd07961">
    <property type="entry name" value="Anticodon_Ia_Ile_ABEc"/>
    <property type="match status" value="1"/>
</dbReference>
<keyword evidence="3 11" id="KW-0436">Ligase</keyword>
<evidence type="ECO:0000256" key="10">
    <source>
        <dbReference type="ARBA" id="ARBA00069879"/>
    </source>
</evidence>
<organism evidence="14 15">
    <name type="scientific">Ramalina farinacea</name>
    <dbReference type="NCBI Taxonomy" id="258253"/>
    <lineage>
        <taxon>Eukaryota</taxon>
        <taxon>Fungi</taxon>
        <taxon>Dikarya</taxon>
        <taxon>Ascomycota</taxon>
        <taxon>Pezizomycotina</taxon>
        <taxon>Lecanoromycetes</taxon>
        <taxon>OSLEUM clade</taxon>
        <taxon>Lecanoromycetidae</taxon>
        <taxon>Lecanorales</taxon>
        <taxon>Lecanorineae</taxon>
        <taxon>Ramalinaceae</taxon>
        <taxon>Ramalina</taxon>
    </lineage>
</organism>
<feature type="domain" description="Methionyl/Valyl/Leucyl/Isoleucyl-tRNA synthetase anticodon-binding" evidence="13">
    <location>
        <begin position="694"/>
        <end position="850"/>
    </location>
</feature>
<sequence length="1079" mass="124539">MSIDLPRVDQEILQRWSEIDAFQRQLELSRGRPRYTFCDGPPFATGLPHYGHLLASTIKDIIPRYWSMKGFHVERRFGWDTHGLPIEHEIDKKHGKSGRDLVQELGIEGYNKECRSIVLKYADEWRQTIGRLGRWIDFDNDYKTMDPSFMESVWWVFKQLYDKGQVYREYKVMPYSTALATPLSNFEESQNPKEVQDAAIVVAFPLRNDPETNLLIWTTTPWTVPSNIAIAVHADFEYIKIHDDATNRNYILMESLLPTIYRDPKKAKYKKLESFKGKDMEGWLYFPPFQYFYEHNKDWWFRVYTAGYVKADSGTGLVHQSPSYGSEDYMEASRAGLISRDRLPPNPVDDKGCYTDEIPDYRGEYVRGPVEKAITRHLNSIGRLVVNGQVNHTVKYCWRSDTPLIQKAVSAWFVNVENIVPQMLENIKESHWVPTFVKDRRFVSWIENAHDWNISRNRFWGTPLPIWTNETYDEIVVIGSVAELKEKSGYKGEIKDLHRDSIDKITIPSKDGGVLKRVDEVFDCWFESGSMPYAQVHYPFAFPDLNKFNEQFPSNFIAEGIDQTRGWFYTLVVLGTHLFGISPFQNCVVNGIVLAENGKKMSKRLKNYPDPIGVIDAFGADALRLYMINSPVVRGETLRFAESGVKEVVSKVMLPLWNSYQFFKGQVDLLKKTKQMDFTFDPQLDVSRHGSVMDQWIHARCQSLLQFVDQEMAAYRLYTVVPALLEMIESLTNWYIRLNRRRLKGEAGVESSVTGLNTLFEVLFILTRSLAPFIPFITDHLYLRLVGYLSQKSLSSYEDSRSVHFLPYPTFNPALLDLVVERRVKRMQTVINLARTARERKTISLKIPLRSLAVIHSDSEYLDDLRVLEYYIRDEVNVQTLEITSDESRYEVQYTCSADWPTLGKKLRKDAQKVRKLLPEVTTPQVKEFIKTGTIIVGGIELSSEDLIVKREVANSEGRNIVANSDDDVLTILDLALDSDLMQDGLAREIINRVQRLRKKAGLQLTDDVEMCYKILHEPPEVELGKAFKSRADMIKGVVRGPVLEMGEEAKANDASRLILEEEQEIQQASFALRLMSLQ</sequence>
<keyword evidence="15" id="KW-1185">Reference proteome</keyword>
<dbReference type="Pfam" id="PF19302">
    <property type="entry name" value="DUF5915"/>
    <property type="match status" value="1"/>
</dbReference>
<protein>
    <recommendedName>
        <fullName evidence="10">Isoleucine--tRNA ligase, cytoplasmic</fullName>
        <ecNumber evidence="2">6.1.1.5</ecNumber>
    </recommendedName>
    <alternativeName>
        <fullName evidence="8">Isoleucyl-tRNA synthetase</fullName>
    </alternativeName>
</protein>
<comment type="catalytic activity">
    <reaction evidence="9">
        <text>tRNA(Ile) + L-isoleucine + ATP = L-isoleucyl-tRNA(Ile) + AMP + diphosphate</text>
        <dbReference type="Rhea" id="RHEA:11060"/>
        <dbReference type="Rhea" id="RHEA-COMP:9666"/>
        <dbReference type="Rhea" id="RHEA-COMP:9695"/>
        <dbReference type="ChEBI" id="CHEBI:30616"/>
        <dbReference type="ChEBI" id="CHEBI:33019"/>
        <dbReference type="ChEBI" id="CHEBI:58045"/>
        <dbReference type="ChEBI" id="CHEBI:78442"/>
        <dbReference type="ChEBI" id="CHEBI:78528"/>
        <dbReference type="ChEBI" id="CHEBI:456215"/>
        <dbReference type="EC" id="6.1.1.5"/>
    </reaction>
</comment>
<evidence type="ECO:0000259" key="12">
    <source>
        <dbReference type="Pfam" id="PF00133"/>
    </source>
</evidence>
<dbReference type="InterPro" id="IPR033709">
    <property type="entry name" value="Anticodon_Ile_ABEc"/>
</dbReference>
<dbReference type="EC" id="6.1.1.5" evidence="2"/>
<dbReference type="InterPro" id="IPR014729">
    <property type="entry name" value="Rossmann-like_a/b/a_fold"/>
</dbReference>
<dbReference type="FunFam" id="3.40.50.620:FF:000133">
    <property type="entry name" value="Isoleucyl-tRNA synthetase, cytoplasmic"/>
    <property type="match status" value="1"/>
</dbReference>
<evidence type="ECO:0000256" key="9">
    <source>
        <dbReference type="ARBA" id="ARBA00048359"/>
    </source>
</evidence>
<dbReference type="Gene3D" id="3.40.50.620">
    <property type="entry name" value="HUPs"/>
    <property type="match status" value="2"/>
</dbReference>
<dbReference type="InterPro" id="IPR009080">
    <property type="entry name" value="tRNAsynth_Ia_anticodon-bd"/>
</dbReference>
<dbReference type="SUPFAM" id="SSF50677">
    <property type="entry name" value="ValRS/IleRS/LeuRS editing domain"/>
    <property type="match status" value="1"/>
</dbReference>
<keyword evidence="7 11" id="KW-0030">Aminoacyl-tRNA synthetase</keyword>
<keyword evidence="6 11" id="KW-0648">Protein biosynthesis</keyword>
<reference evidence="14" key="1">
    <citation type="journal article" date="2023" name="Genome Biol. Evol.">
        <title>First Whole Genome Sequence and Flow Cytometry Genome Size Data for the Lichen-Forming Fungus Ramalina farinacea (Ascomycota).</title>
        <authorList>
            <person name="Llewellyn T."/>
            <person name="Mian S."/>
            <person name="Hill R."/>
            <person name="Leitch I.J."/>
            <person name="Gaya E."/>
        </authorList>
    </citation>
    <scope>NUCLEOTIDE SEQUENCE</scope>
    <source>
        <strain evidence="14">LIQ254RAFAR</strain>
    </source>
</reference>
<dbReference type="Gene3D" id="1.10.730.10">
    <property type="entry name" value="Isoleucyl-tRNA Synthetase, Domain 1"/>
    <property type="match status" value="1"/>
</dbReference>
<dbReference type="GO" id="GO:0000049">
    <property type="term" value="F:tRNA binding"/>
    <property type="evidence" value="ECO:0007669"/>
    <property type="project" value="InterPro"/>
</dbReference>
<dbReference type="AlphaFoldDB" id="A0AA43TU50"/>
<gene>
    <name evidence="14" type="primary">ILS1</name>
    <name evidence="14" type="ORF">OHK93_006072</name>
</gene>
<evidence type="ECO:0000259" key="13">
    <source>
        <dbReference type="Pfam" id="PF08264"/>
    </source>
</evidence>
<evidence type="ECO:0000256" key="6">
    <source>
        <dbReference type="ARBA" id="ARBA00022917"/>
    </source>
</evidence>
<dbReference type="GO" id="GO:0004822">
    <property type="term" value="F:isoleucine-tRNA ligase activity"/>
    <property type="evidence" value="ECO:0007669"/>
    <property type="project" value="UniProtKB-EC"/>
</dbReference>
<dbReference type="NCBIfam" id="TIGR00392">
    <property type="entry name" value="ileS"/>
    <property type="match status" value="1"/>
</dbReference>
<dbReference type="Pfam" id="PF00133">
    <property type="entry name" value="tRNA-synt_1"/>
    <property type="match status" value="1"/>
</dbReference>
<dbReference type="PANTHER" id="PTHR42780:SF1">
    <property type="entry name" value="ISOLEUCINE--TRNA LIGASE, CYTOPLASMIC"/>
    <property type="match status" value="1"/>
</dbReference>
<dbReference type="InterPro" id="IPR002301">
    <property type="entry name" value="Ile-tRNA-ligase"/>
</dbReference>
<evidence type="ECO:0000256" key="2">
    <source>
        <dbReference type="ARBA" id="ARBA00013165"/>
    </source>
</evidence>
<dbReference type="GO" id="GO:0006428">
    <property type="term" value="P:isoleucyl-tRNA aminoacylation"/>
    <property type="evidence" value="ECO:0007669"/>
    <property type="project" value="InterPro"/>
</dbReference>
<dbReference type="Gene3D" id="3.90.740.10">
    <property type="entry name" value="Valyl/Leucyl/Isoleucyl-tRNA synthetase, editing domain"/>
    <property type="match status" value="1"/>
</dbReference>
<dbReference type="SUPFAM" id="SSF52374">
    <property type="entry name" value="Nucleotidylyl transferase"/>
    <property type="match status" value="1"/>
</dbReference>
<dbReference type="CDD" id="cd00818">
    <property type="entry name" value="IleRS_core"/>
    <property type="match status" value="1"/>
</dbReference>
<dbReference type="Proteomes" id="UP001161017">
    <property type="component" value="Unassembled WGS sequence"/>
</dbReference>
<name>A0AA43TU50_9LECA</name>
<evidence type="ECO:0000313" key="15">
    <source>
        <dbReference type="Proteomes" id="UP001161017"/>
    </source>
</evidence>
<feature type="domain" description="Aminoacyl-tRNA synthetase class Ia" evidence="12">
    <location>
        <begin position="12"/>
        <end position="637"/>
    </location>
</feature>
<dbReference type="EMBL" id="JAPUFD010000004">
    <property type="protein sequence ID" value="MDI1486810.1"/>
    <property type="molecule type" value="Genomic_DNA"/>
</dbReference>
<comment type="similarity">
    <text evidence="1 11">Belongs to the class-I aminoacyl-tRNA synthetase family.</text>
</comment>
<dbReference type="InterPro" id="IPR013155">
    <property type="entry name" value="M/V/L/I-tRNA-synth_anticd-bd"/>
</dbReference>
<dbReference type="FunFam" id="3.40.50.620:FF:000023">
    <property type="entry name" value="Isoleucyl-tRNA synthetase,cytoplasmic"/>
    <property type="match status" value="1"/>
</dbReference>
<evidence type="ECO:0000256" key="1">
    <source>
        <dbReference type="ARBA" id="ARBA00005594"/>
    </source>
</evidence>
<evidence type="ECO:0000256" key="5">
    <source>
        <dbReference type="ARBA" id="ARBA00022840"/>
    </source>
</evidence>
<dbReference type="SUPFAM" id="SSF47323">
    <property type="entry name" value="Anticodon-binding domain of a subclass of class I aminoacyl-tRNA synthetases"/>
    <property type="match status" value="1"/>
</dbReference>
<evidence type="ECO:0000256" key="4">
    <source>
        <dbReference type="ARBA" id="ARBA00022741"/>
    </source>
</evidence>
<dbReference type="InterPro" id="IPR001412">
    <property type="entry name" value="aa-tRNA-synth_I_CS"/>
</dbReference>
<keyword evidence="4 11" id="KW-0547">Nucleotide-binding</keyword>
<dbReference type="GO" id="GO:0002161">
    <property type="term" value="F:aminoacyl-tRNA deacylase activity"/>
    <property type="evidence" value="ECO:0007669"/>
    <property type="project" value="InterPro"/>
</dbReference>
<keyword evidence="5 11" id="KW-0067">ATP-binding</keyword>
<dbReference type="PANTHER" id="PTHR42780">
    <property type="entry name" value="SOLEUCYL-TRNA SYNTHETASE"/>
    <property type="match status" value="1"/>
</dbReference>
<dbReference type="InterPro" id="IPR009008">
    <property type="entry name" value="Val/Leu/Ile-tRNA-synth_edit"/>
</dbReference>
<dbReference type="Pfam" id="PF08264">
    <property type="entry name" value="Anticodon_1"/>
    <property type="match status" value="1"/>
</dbReference>
<proteinExistence type="inferred from homology"/>
<evidence type="ECO:0000256" key="11">
    <source>
        <dbReference type="RuleBase" id="RU363035"/>
    </source>
</evidence>
<evidence type="ECO:0000313" key="14">
    <source>
        <dbReference type="EMBL" id="MDI1486810.1"/>
    </source>
</evidence>
<evidence type="ECO:0000256" key="3">
    <source>
        <dbReference type="ARBA" id="ARBA00022598"/>
    </source>
</evidence>
<dbReference type="PROSITE" id="PS00178">
    <property type="entry name" value="AA_TRNA_LIGASE_I"/>
    <property type="match status" value="1"/>
</dbReference>
<dbReference type="InterPro" id="IPR023586">
    <property type="entry name" value="Ile-tRNA-ligase_type2"/>
</dbReference>
<dbReference type="FunFam" id="1.10.730.10:FF:000004">
    <property type="entry name" value="Isoleucyl-tRNA synthetase, cytoplasmic"/>
    <property type="match status" value="1"/>
</dbReference>